<dbReference type="OrthoDB" id="8534868at2"/>
<protein>
    <submittedName>
        <fullName evidence="6">TetR family transcriptional regulator</fullName>
    </submittedName>
</protein>
<dbReference type="Gene3D" id="1.10.357.10">
    <property type="entry name" value="Tetracycline Repressor, domain 2"/>
    <property type="match status" value="1"/>
</dbReference>
<evidence type="ECO:0000256" key="4">
    <source>
        <dbReference type="PROSITE-ProRule" id="PRU00335"/>
    </source>
</evidence>
<comment type="caution">
    <text evidence="6">The sequence shown here is derived from an EMBL/GenBank/DDBJ whole genome shotgun (WGS) entry which is preliminary data.</text>
</comment>
<name>A0A4R7PEE2_9GAMM</name>
<gene>
    <name evidence="6" type="ORF">DFR24_1972</name>
</gene>
<keyword evidence="3" id="KW-0804">Transcription</keyword>
<dbReference type="PANTHER" id="PTHR30055">
    <property type="entry name" value="HTH-TYPE TRANSCRIPTIONAL REGULATOR RUTR"/>
    <property type="match status" value="1"/>
</dbReference>
<feature type="domain" description="HTH tetR-type" evidence="5">
    <location>
        <begin position="18"/>
        <end position="78"/>
    </location>
</feature>
<evidence type="ECO:0000259" key="5">
    <source>
        <dbReference type="PROSITE" id="PS50977"/>
    </source>
</evidence>
<sequence>MISSNAETEAGQRGPADHAIREQVVTAAKAHFIRYGYAKTTVSDLAEAIGISKAYIYKFFESKQAIGEVICGGALGAIDQGFAEVVASARTPTEKLRKGLETMVESSTKLFFSERKLYDIAAHSCLEKWRSSNDHWDRVLQRVSDIVSEGRKKGEFERKTALDETSRSIVQAMQPFINPLHLQHNLDLVPTQSNEVIRLILRSLAP</sequence>
<dbReference type="AlphaFoldDB" id="A0A4R7PEE2"/>
<evidence type="ECO:0000256" key="2">
    <source>
        <dbReference type="ARBA" id="ARBA00023125"/>
    </source>
</evidence>
<evidence type="ECO:0000256" key="3">
    <source>
        <dbReference type="ARBA" id="ARBA00023163"/>
    </source>
</evidence>
<dbReference type="PRINTS" id="PR00455">
    <property type="entry name" value="HTHTETR"/>
</dbReference>
<dbReference type="InterPro" id="IPR023772">
    <property type="entry name" value="DNA-bd_HTH_TetR-type_CS"/>
</dbReference>
<dbReference type="PROSITE" id="PS50977">
    <property type="entry name" value="HTH_TETR_2"/>
    <property type="match status" value="1"/>
</dbReference>
<dbReference type="SUPFAM" id="SSF48498">
    <property type="entry name" value="Tetracyclin repressor-like, C-terminal domain"/>
    <property type="match status" value="1"/>
</dbReference>
<dbReference type="RefSeq" id="WP_133881064.1">
    <property type="nucleotide sequence ID" value="NZ_MWIN01000001.1"/>
</dbReference>
<organism evidence="6 7">
    <name type="scientific">Panacagrimonas perspica</name>
    <dbReference type="NCBI Taxonomy" id="381431"/>
    <lineage>
        <taxon>Bacteria</taxon>
        <taxon>Pseudomonadati</taxon>
        <taxon>Pseudomonadota</taxon>
        <taxon>Gammaproteobacteria</taxon>
        <taxon>Nevskiales</taxon>
        <taxon>Nevskiaceae</taxon>
        <taxon>Panacagrimonas</taxon>
    </lineage>
</organism>
<dbReference type="InterPro" id="IPR050109">
    <property type="entry name" value="HTH-type_TetR-like_transc_reg"/>
</dbReference>
<reference evidence="6 7" key="1">
    <citation type="submission" date="2019-03" db="EMBL/GenBank/DDBJ databases">
        <title>Genomic Encyclopedia of Type Strains, Phase IV (KMG-IV): sequencing the most valuable type-strain genomes for metagenomic binning, comparative biology and taxonomic classification.</title>
        <authorList>
            <person name="Goeker M."/>
        </authorList>
    </citation>
    <scope>NUCLEOTIDE SEQUENCE [LARGE SCALE GENOMIC DNA]</scope>
    <source>
        <strain evidence="6 7">DSM 26377</strain>
    </source>
</reference>
<keyword evidence="1" id="KW-0805">Transcription regulation</keyword>
<dbReference type="InterPro" id="IPR009057">
    <property type="entry name" value="Homeodomain-like_sf"/>
</dbReference>
<proteinExistence type="predicted"/>
<dbReference type="EMBL" id="SOBT01000008">
    <property type="protein sequence ID" value="TDU32574.1"/>
    <property type="molecule type" value="Genomic_DNA"/>
</dbReference>
<dbReference type="InterPro" id="IPR001647">
    <property type="entry name" value="HTH_TetR"/>
</dbReference>
<feature type="DNA-binding region" description="H-T-H motif" evidence="4">
    <location>
        <begin position="41"/>
        <end position="60"/>
    </location>
</feature>
<dbReference type="Proteomes" id="UP000295341">
    <property type="component" value="Unassembled WGS sequence"/>
</dbReference>
<dbReference type="PANTHER" id="PTHR30055:SF234">
    <property type="entry name" value="HTH-TYPE TRANSCRIPTIONAL REGULATOR BETI"/>
    <property type="match status" value="1"/>
</dbReference>
<dbReference type="Pfam" id="PF00440">
    <property type="entry name" value="TetR_N"/>
    <property type="match status" value="1"/>
</dbReference>
<evidence type="ECO:0000256" key="1">
    <source>
        <dbReference type="ARBA" id="ARBA00023015"/>
    </source>
</evidence>
<dbReference type="InterPro" id="IPR041478">
    <property type="entry name" value="TetR_C_27"/>
</dbReference>
<keyword evidence="2 4" id="KW-0238">DNA-binding</keyword>
<evidence type="ECO:0000313" key="7">
    <source>
        <dbReference type="Proteomes" id="UP000295341"/>
    </source>
</evidence>
<dbReference type="PROSITE" id="PS01081">
    <property type="entry name" value="HTH_TETR_1"/>
    <property type="match status" value="1"/>
</dbReference>
<dbReference type="SUPFAM" id="SSF46689">
    <property type="entry name" value="Homeodomain-like"/>
    <property type="match status" value="1"/>
</dbReference>
<accession>A0A4R7PEE2</accession>
<dbReference type="InterPro" id="IPR036271">
    <property type="entry name" value="Tet_transcr_reg_TetR-rel_C_sf"/>
</dbReference>
<evidence type="ECO:0000313" key="6">
    <source>
        <dbReference type="EMBL" id="TDU32574.1"/>
    </source>
</evidence>
<dbReference type="GO" id="GO:0000976">
    <property type="term" value="F:transcription cis-regulatory region binding"/>
    <property type="evidence" value="ECO:0007669"/>
    <property type="project" value="TreeGrafter"/>
</dbReference>
<keyword evidence="7" id="KW-1185">Reference proteome</keyword>
<dbReference type="Pfam" id="PF17935">
    <property type="entry name" value="TetR_C_27"/>
    <property type="match status" value="1"/>
</dbReference>
<dbReference type="GO" id="GO:0003700">
    <property type="term" value="F:DNA-binding transcription factor activity"/>
    <property type="evidence" value="ECO:0007669"/>
    <property type="project" value="TreeGrafter"/>
</dbReference>